<protein>
    <submittedName>
        <fullName evidence="1">Uncharacterized protein</fullName>
    </submittedName>
</protein>
<dbReference type="Proteomes" id="UP000828390">
    <property type="component" value="Unassembled WGS sequence"/>
</dbReference>
<gene>
    <name evidence="1" type="ORF">DPMN_054018</name>
</gene>
<accession>A0A9D4CNR1</accession>
<evidence type="ECO:0000313" key="2">
    <source>
        <dbReference type="Proteomes" id="UP000828390"/>
    </source>
</evidence>
<keyword evidence="2" id="KW-1185">Reference proteome</keyword>
<dbReference type="EMBL" id="JAIWYP010000012">
    <property type="protein sequence ID" value="KAH3728071.1"/>
    <property type="molecule type" value="Genomic_DNA"/>
</dbReference>
<dbReference type="AlphaFoldDB" id="A0A9D4CNR1"/>
<reference evidence="1" key="1">
    <citation type="journal article" date="2019" name="bioRxiv">
        <title>The Genome of the Zebra Mussel, Dreissena polymorpha: A Resource for Invasive Species Research.</title>
        <authorList>
            <person name="McCartney M.A."/>
            <person name="Auch B."/>
            <person name="Kono T."/>
            <person name="Mallez S."/>
            <person name="Zhang Y."/>
            <person name="Obille A."/>
            <person name="Becker A."/>
            <person name="Abrahante J.E."/>
            <person name="Garbe J."/>
            <person name="Badalamenti J.P."/>
            <person name="Herman A."/>
            <person name="Mangelson H."/>
            <person name="Liachko I."/>
            <person name="Sullivan S."/>
            <person name="Sone E.D."/>
            <person name="Koren S."/>
            <person name="Silverstein K.A.T."/>
            <person name="Beckman K.B."/>
            <person name="Gohl D.M."/>
        </authorList>
    </citation>
    <scope>NUCLEOTIDE SEQUENCE</scope>
    <source>
        <strain evidence="1">Duluth1</strain>
        <tissue evidence="1">Whole animal</tissue>
    </source>
</reference>
<organism evidence="1 2">
    <name type="scientific">Dreissena polymorpha</name>
    <name type="common">Zebra mussel</name>
    <name type="synonym">Mytilus polymorpha</name>
    <dbReference type="NCBI Taxonomy" id="45954"/>
    <lineage>
        <taxon>Eukaryota</taxon>
        <taxon>Metazoa</taxon>
        <taxon>Spiralia</taxon>
        <taxon>Lophotrochozoa</taxon>
        <taxon>Mollusca</taxon>
        <taxon>Bivalvia</taxon>
        <taxon>Autobranchia</taxon>
        <taxon>Heteroconchia</taxon>
        <taxon>Euheterodonta</taxon>
        <taxon>Imparidentia</taxon>
        <taxon>Neoheterodontei</taxon>
        <taxon>Myida</taxon>
        <taxon>Dreissenoidea</taxon>
        <taxon>Dreissenidae</taxon>
        <taxon>Dreissena</taxon>
    </lineage>
</organism>
<name>A0A9D4CNR1_DREPO</name>
<comment type="caution">
    <text evidence="1">The sequence shown here is derived from an EMBL/GenBank/DDBJ whole genome shotgun (WGS) entry which is preliminary data.</text>
</comment>
<sequence>MKTLDRFCRRGEMRYDDTEILLQSGLLCAAESNSSMGMGFPLFYIVHQVLLRTASTSTSVWLALENSLAQRVVPNYVSKPSQLWAFGGRK</sequence>
<evidence type="ECO:0000313" key="1">
    <source>
        <dbReference type="EMBL" id="KAH3728071.1"/>
    </source>
</evidence>
<reference evidence="1" key="2">
    <citation type="submission" date="2020-11" db="EMBL/GenBank/DDBJ databases">
        <authorList>
            <person name="McCartney M.A."/>
            <person name="Auch B."/>
            <person name="Kono T."/>
            <person name="Mallez S."/>
            <person name="Becker A."/>
            <person name="Gohl D.M."/>
            <person name="Silverstein K.A.T."/>
            <person name="Koren S."/>
            <person name="Bechman K.B."/>
            <person name="Herman A."/>
            <person name="Abrahante J.E."/>
            <person name="Garbe J."/>
        </authorList>
    </citation>
    <scope>NUCLEOTIDE SEQUENCE</scope>
    <source>
        <strain evidence="1">Duluth1</strain>
        <tissue evidence="1">Whole animal</tissue>
    </source>
</reference>
<proteinExistence type="predicted"/>